<dbReference type="PROSITE" id="PS50011">
    <property type="entry name" value="PROTEIN_KINASE_DOM"/>
    <property type="match status" value="1"/>
</dbReference>
<dbReference type="EMBL" id="KZ678166">
    <property type="protein sequence ID" value="PSN59103.1"/>
    <property type="molecule type" value="Genomic_DNA"/>
</dbReference>
<evidence type="ECO:0000313" key="12">
    <source>
        <dbReference type="EMBL" id="PSN59285.1"/>
    </source>
</evidence>
<evidence type="ECO:0000256" key="7">
    <source>
        <dbReference type="ARBA" id="ARBA00047899"/>
    </source>
</evidence>
<dbReference type="GO" id="GO:0000245">
    <property type="term" value="P:spliceosomal complex assembly"/>
    <property type="evidence" value="ECO:0007669"/>
    <property type="project" value="TreeGrafter"/>
</dbReference>
<dbReference type="AlphaFoldDB" id="A0A2T2N0Z4"/>
<dbReference type="PANTHER" id="PTHR47634:SF9">
    <property type="entry name" value="PROTEIN KINASE DOMAIN-CONTAINING PROTEIN-RELATED"/>
    <property type="match status" value="1"/>
</dbReference>
<keyword evidence="13" id="KW-1185">Reference proteome</keyword>
<keyword evidence="4 9" id="KW-0547">Nucleotide-binding</keyword>
<dbReference type="SMART" id="SM00220">
    <property type="entry name" value="S_TKc"/>
    <property type="match status" value="1"/>
</dbReference>
<dbReference type="PANTHER" id="PTHR47634">
    <property type="entry name" value="PROTEIN KINASE DOMAIN-CONTAINING PROTEIN-RELATED"/>
    <property type="match status" value="1"/>
</dbReference>
<dbReference type="STRING" id="1448308.A0A2T2N0Z4"/>
<dbReference type="EC" id="2.7.11.1" evidence="1"/>
<dbReference type="Gene3D" id="3.30.200.20">
    <property type="entry name" value="Phosphorylase Kinase, domain 1"/>
    <property type="match status" value="1"/>
</dbReference>
<evidence type="ECO:0000256" key="4">
    <source>
        <dbReference type="ARBA" id="ARBA00022741"/>
    </source>
</evidence>
<comment type="catalytic activity">
    <reaction evidence="7">
        <text>L-threonyl-[protein] + ATP = O-phospho-L-threonyl-[protein] + ADP + H(+)</text>
        <dbReference type="Rhea" id="RHEA:46608"/>
        <dbReference type="Rhea" id="RHEA-COMP:11060"/>
        <dbReference type="Rhea" id="RHEA-COMP:11605"/>
        <dbReference type="ChEBI" id="CHEBI:15378"/>
        <dbReference type="ChEBI" id="CHEBI:30013"/>
        <dbReference type="ChEBI" id="CHEBI:30616"/>
        <dbReference type="ChEBI" id="CHEBI:61977"/>
        <dbReference type="ChEBI" id="CHEBI:456216"/>
        <dbReference type="EC" id="2.7.11.1"/>
    </reaction>
</comment>
<feature type="domain" description="Protein kinase" evidence="10">
    <location>
        <begin position="37"/>
        <end position="388"/>
    </location>
</feature>
<evidence type="ECO:0000256" key="6">
    <source>
        <dbReference type="ARBA" id="ARBA00022840"/>
    </source>
</evidence>
<protein>
    <recommendedName>
        <fullName evidence="1">non-specific serine/threonine protein kinase</fullName>
        <ecNumber evidence="1">2.7.11.1</ecNumber>
    </recommendedName>
</protein>
<dbReference type="Gene3D" id="1.10.510.10">
    <property type="entry name" value="Transferase(Phosphotransferase) domain 1"/>
    <property type="match status" value="1"/>
</dbReference>
<evidence type="ECO:0000256" key="5">
    <source>
        <dbReference type="ARBA" id="ARBA00022777"/>
    </source>
</evidence>
<evidence type="ECO:0000259" key="10">
    <source>
        <dbReference type="PROSITE" id="PS50011"/>
    </source>
</evidence>
<feature type="binding site" evidence="9">
    <location>
        <position position="66"/>
    </location>
    <ligand>
        <name>ATP</name>
        <dbReference type="ChEBI" id="CHEBI:30616"/>
    </ligand>
</feature>
<dbReference type="EMBL" id="KZ678158">
    <property type="protein sequence ID" value="PSN59285.1"/>
    <property type="molecule type" value="Genomic_DNA"/>
</dbReference>
<sequence length="388" mass="43766">MAKRSFTCQIDAEPLYRYGAGGYHPIHLGDILGDGRYEVIHKLGWGASSTVWAARDRESNQNVAVKVNIAATNSAIRELQLLREIATDDTRGHSPSYLIQWLDDFEINGPNGKHVCIVTELLGPSIADLFDMHGIKDCRLPAKWAKNTAKQLLTALNHLHRKEIGHGDVHTRNIVIKDQGWDHLSEAELLSHLGKPDTAEVLPSDHGSVGLSLPKYIVRPGSFHATTSCLGVPEIRLIDFGEAFKKDNKPKTLHTPLALRAPEIIFGDVWDYRVDLWSAGCTIFEIITGQPPFDSVMVTEDILIGQMVDEIGSLPDRWAARWQARNSGEDEKYSLEEWLMELYFDEEKEAEFTQEQLQLWAKALRLLMRFEPTERVSAADILHERCLN</sequence>
<accession>A0A2T2N0Z4</accession>
<keyword evidence="5 11" id="KW-0418">Kinase</keyword>
<dbReference type="OrthoDB" id="5979581at2759"/>
<keyword evidence="3" id="KW-0808">Transferase</keyword>
<dbReference type="InterPro" id="IPR011009">
    <property type="entry name" value="Kinase-like_dom_sf"/>
</dbReference>
<dbReference type="PROSITE" id="PS00107">
    <property type="entry name" value="PROTEIN_KINASE_ATP"/>
    <property type="match status" value="1"/>
</dbReference>
<evidence type="ECO:0000256" key="9">
    <source>
        <dbReference type="PROSITE-ProRule" id="PRU10141"/>
    </source>
</evidence>
<proteinExistence type="predicted"/>
<reference evidence="11 13" key="1">
    <citation type="journal article" date="2018" name="Front. Microbiol.">
        <title>Genome-Wide Analysis of Corynespora cassiicola Leaf Fall Disease Putative Effectors.</title>
        <authorList>
            <person name="Lopez D."/>
            <person name="Ribeiro S."/>
            <person name="Label P."/>
            <person name="Fumanal B."/>
            <person name="Venisse J.S."/>
            <person name="Kohler A."/>
            <person name="de Oliveira R.R."/>
            <person name="Labutti K."/>
            <person name="Lipzen A."/>
            <person name="Lail K."/>
            <person name="Bauer D."/>
            <person name="Ohm R.A."/>
            <person name="Barry K.W."/>
            <person name="Spatafora J."/>
            <person name="Grigoriev I.V."/>
            <person name="Martin F.M."/>
            <person name="Pujade-Renaud V."/>
        </authorList>
    </citation>
    <scope>NUCLEOTIDE SEQUENCE [LARGE SCALE GENOMIC DNA]</scope>
    <source>
        <strain evidence="11 13">Philippines</strain>
    </source>
</reference>
<dbReference type="Proteomes" id="UP000240883">
    <property type="component" value="Unassembled WGS sequence"/>
</dbReference>
<dbReference type="InterPro" id="IPR000719">
    <property type="entry name" value="Prot_kinase_dom"/>
</dbReference>
<keyword evidence="2" id="KW-0723">Serine/threonine-protein kinase</keyword>
<dbReference type="Pfam" id="PF00069">
    <property type="entry name" value="Pkinase"/>
    <property type="match status" value="2"/>
</dbReference>
<dbReference type="GO" id="GO:0005524">
    <property type="term" value="F:ATP binding"/>
    <property type="evidence" value="ECO:0007669"/>
    <property type="project" value="UniProtKB-UniRule"/>
</dbReference>
<keyword evidence="6 9" id="KW-0067">ATP-binding</keyword>
<name>A0A2T2N0Z4_CORCC</name>
<organism evidence="11 13">
    <name type="scientific">Corynespora cassiicola Philippines</name>
    <dbReference type="NCBI Taxonomy" id="1448308"/>
    <lineage>
        <taxon>Eukaryota</taxon>
        <taxon>Fungi</taxon>
        <taxon>Dikarya</taxon>
        <taxon>Ascomycota</taxon>
        <taxon>Pezizomycotina</taxon>
        <taxon>Dothideomycetes</taxon>
        <taxon>Pleosporomycetidae</taxon>
        <taxon>Pleosporales</taxon>
        <taxon>Corynesporascaceae</taxon>
        <taxon>Corynespora</taxon>
    </lineage>
</organism>
<gene>
    <name evidence="11" type="ORF">BS50DRAFT_614706</name>
    <name evidence="12" type="ORF">BS50DRAFT_682359</name>
</gene>
<comment type="catalytic activity">
    <reaction evidence="8">
        <text>L-seryl-[protein] + ATP = O-phospho-L-seryl-[protein] + ADP + H(+)</text>
        <dbReference type="Rhea" id="RHEA:17989"/>
        <dbReference type="Rhea" id="RHEA-COMP:9863"/>
        <dbReference type="Rhea" id="RHEA-COMP:11604"/>
        <dbReference type="ChEBI" id="CHEBI:15378"/>
        <dbReference type="ChEBI" id="CHEBI:29999"/>
        <dbReference type="ChEBI" id="CHEBI:30616"/>
        <dbReference type="ChEBI" id="CHEBI:83421"/>
        <dbReference type="ChEBI" id="CHEBI:456216"/>
        <dbReference type="EC" id="2.7.11.1"/>
    </reaction>
</comment>
<evidence type="ECO:0000256" key="3">
    <source>
        <dbReference type="ARBA" id="ARBA00022679"/>
    </source>
</evidence>
<evidence type="ECO:0000256" key="8">
    <source>
        <dbReference type="ARBA" id="ARBA00048679"/>
    </source>
</evidence>
<dbReference type="GO" id="GO:0050684">
    <property type="term" value="P:regulation of mRNA processing"/>
    <property type="evidence" value="ECO:0007669"/>
    <property type="project" value="TreeGrafter"/>
</dbReference>
<evidence type="ECO:0000256" key="1">
    <source>
        <dbReference type="ARBA" id="ARBA00012513"/>
    </source>
</evidence>
<dbReference type="InterPro" id="IPR017441">
    <property type="entry name" value="Protein_kinase_ATP_BS"/>
</dbReference>
<dbReference type="InterPro" id="IPR051334">
    <property type="entry name" value="SRPK"/>
</dbReference>
<evidence type="ECO:0000256" key="2">
    <source>
        <dbReference type="ARBA" id="ARBA00022527"/>
    </source>
</evidence>
<evidence type="ECO:0000313" key="13">
    <source>
        <dbReference type="Proteomes" id="UP000240883"/>
    </source>
</evidence>
<dbReference type="GO" id="GO:0004674">
    <property type="term" value="F:protein serine/threonine kinase activity"/>
    <property type="evidence" value="ECO:0007669"/>
    <property type="project" value="UniProtKB-KW"/>
</dbReference>
<dbReference type="SUPFAM" id="SSF56112">
    <property type="entry name" value="Protein kinase-like (PK-like)"/>
    <property type="match status" value="1"/>
</dbReference>
<evidence type="ECO:0000313" key="11">
    <source>
        <dbReference type="EMBL" id="PSN59103.1"/>
    </source>
</evidence>